<comment type="similarity">
    <text evidence="6 8">Belongs to the fluoride channel Fluc/FEX (TC 1.A.43) family.</text>
</comment>
<evidence type="ECO:0000256" key="5">
    <source>
        <dbReference type="ARBA" id="ARBA00023136"/>
    </source>
</evidence>
<evidence type="ECO:0000256" key="7">
    <source>
        <dbReference type="ARBA" id="ARBA00035585"/>
    </source>
</evidence>
<keyword evidence="8" id="KW-0479">Metal-binding</keyword>
<dbReference type="RefSeq" id="WP_012106474.1">
    <property type="nucleotide sequence ID" value="NC_009712.1"/>
</dbReference>
<dbReference type="GO" id="GO:0005886">
    <property type="term" value="C:plasma membrane"/>
    <property type="evidence" value="ECO:0007669"/>
    <property type="project" value="UniProtKB-SubCell"/>
</dbReference>
<organism evidence="9 10">
    <name type="scientific">Methanoregula boonei (strain DSM 21154 / JCM 14090 / 6A8)</name>
    <dbReference type="NCBI Taxonomy" id="456442"/>
    <lineage>
        <taxon>Archaea</taxon>
        <taxon>Methanobacteriati</taxon>
        <taxon>Methanobacteriota</taxon>
        <taxon>Stenosarchaea group</taxon>
        <taxon>Methanomicrobia</taxon>
        <taxon>Methanomicrobiales</taxon>
        <taxon>Methanoregulaceae</taxon>
        <taxon>Methanoregula</taxon>
    </lineage>
</organism>
<dbReference type="STRING" id="456442.Mboo_0931"/>
<feature type="binding site" evidence="8">
    <location>
        <position position="79"/>
    </location>
    <ligand>
        <name>Na(+)</name>
        <dbReference type="ChEBI" id="CHEBI:29101"/>
        <note>structural</note>
    </ligand>
</feature>
<keyword evidence="8" id="KW-0813">Transport</keyword>
<reference evidence="10" key="1">
    <citation type="journal article" date="2015" name="Microbiology">
        <title>Genome of Methanoregula boonei 6A8 reveals adaptations to oligotrophic peatland environments.</title>
        <authorList>
            <person name="Braeuer S."/>
            <person name="Cadillo-Quiroz H."/>
            <person name="Kyrpides N."/>
            <person name="Woyke T."/>
            <person name="Goodwin L."/>
            <person name="Detter C."/>
            <person name="Podell S."/>
            <person name="Yavitt J.B."/>
            <person name="Zinder S.H."/>
        </authorList>
    </citation>
    <scope>NUCLEOTIDE SEQUENCE [LARGE SCALE GENOMIC DNA]</scope>
    <source>
        <strain evidence="10">DSM 21154 / JCM 14090 / 6A8</strain>
    </source>
</reference>
<feature type="binding site" evidence="8">
    <location>
        <position position="76"/>
    </location>
    <ligand>
        <name>Na(+)</name>
        <dbReference type="ChEBI" id="CHEBI:29101"/>
        <note>structural</note>
    </ligand>
</feature>
<dbReference type="GO" id="GO:0046872">
    <property type="term" value="F:metal ion binding"/>
    <property type="evidence" value="ECO:0007669"/>
    <property type="project" value="UniProtKB-KW"/>
</dbReference>
<evidence type="ECO:0000256" key="2">
    <source>
        <dbReference type="ARBA" id="ARBA00022475"/>
    </source>
</evidence>
<comment type="catalytic activity">
    <reaction evidence="7">
        <text>fluoride(in) = fluoride(out)</text>
        <dbReference type="Rhea" id="RHEA:76159"/>
        <dbReference type="ChEBI" id="CHEBI:17051"/>
    </reaction>
    <physiologicalReaction direction="left-to-right" evidence="7">
        <dbReference type="Rhea" id="RHEA:76160"/>
    </physiologicalReaction>
</comment>
<accession>A7I6T8</accession>
<keyword evidence="8" id="KW-0406">Ion transport</keyword>
<name>A7I6T8_METB6</name>
<evidence type="ECO:0000256" key="4">
    <source>
        <dbReference type="ARBA" id="ARBA00022989"/>
    </source>
</evidence>
<dbReference type="eggNOG" id="arCOG04701">
    <property type="taxonomic scope" value="Archaea"/>
</dbReference>
<dbReference type="Proteomes" id="UP000002408">
    <property type="component" value="Chromosome"/>
</dbReference>
<dbReference type="EMBL" id="CP000780">
    <property type="protein sequence ID" value="ABS55449.1"/>
    <property type="molecule type" value="Genomic_DNA"/>
</dbReference>
<keyword evidence="3 8" id="KW-0812">Transmembrane</keyword>
<evidence type="ECO:0000256" key="6">
    <source>
        <dbReference type="ARBA" id="ARBA00035120"/>
    </source>
</evidence>
<dbReference type="GO" id="GO:0140114">
    <property type="term" value="P:cellular detoxification of fluoride"/>
    <property type="evidence" value="ECO:0007669"/>
    <property type="project" value="UniProtKB-UniRule"/>
</dbReference>
<feature type="transmembrane region" description="Helical" evidence="8">
    <location>
        <begin position="32"/>
        <end position="54"/>
    </location>
</feature>
<keyword evidence="5 8" id="KW-0472">Membrane</keyword>
<feature type="transmembrane region" description="Helical" evidence="8">
    <location>
        <begin position="7"/>
        <end position="26"/>
    </location>
</feature>
<keyword evidence="2 8" id="KW-1003">Cell membrane</keyword>
<dbReference type="AlphaFoldDB" id="A7I6T8"/>
<evidence type="ECO:0000256" key="8">
    <source>
        <dbReference type="HAMAP-Rule" id="MF_00454"/>
    </source>
</evidence>
<proteinExistence type="inferred from homology"/>
<dbReference type="GO" id="GO:0062054">
    <property type="term" value="F:fluoride channel activity"/>
    <property type="evidence" value="ECO:0007669"/>
    <property type="project" value="UniProtKB-UniRule"/>
</dbReference>
<dbReference type="HOGENOM" id="CLU_114342_1_4_2"/>
<dbReference type="HAMAP" id="MF_00454">
    <property type="entry name" value="FluC"/>
    <property type="match status" value="1"/>
</dbReference>
<dbReference type="InterPro" id="IPR003691">
    <property type="entry name" value="FluC"/>
</dbReference>
<dbReference type="Pfam" id="PF02537">
    <property type="entry name" value="CRCB"/>
    <property type="match status" value="1"/>
</dbReference>
<comment type="subcellular location">
    <subcellularLocation>
        <location evidence="1 8">Cell membrane</location>
        <topology evidence="1 8">Multi-pass membrane protein</topology>
    </subcellularLocation>
</comment>
<comment type="activity regulation">
    <text evidence="8">Na(+) is not transported, but it plays an essential structural role and its presence is essential for fluoride channel function.</text>
</comment>
<dbReference type="KEGG" id="mbn:Mboo_0931"/>
<sequence length="124" mass="13220">MVDTAEWMPFAAVAIGGFIGAVLRYLTDTVLVFPLAGTLAVNTIGCFFLGIFMYESMYLGRFSRTTRQFCAVGIIGSFTTFSALTVQSFSAGPVMGVANLAATLILGFAAVWCGRLVILHGRFG</sequence>
<evidence type="ECO:0000256" key="3">
    <source>
        <dbReference type="ARBA" id="ARBA00022692"/>
    </source>
</evidence>
<gene>
    <name evidence="8" type="primary">fluC</name>
    <name evidence="8" type="synonym">crcB</name>
    <name evidence="9" type="ordered locus">Mboo_0931</name>
</gene>
<comment type="function">
    <text evidence="8">Fluoride-specific ion channel. Important for reducing fluoride concentration in the cell, thus reducing its toxicity.</text>
</comment>
<keyword evidence="8" id="KW-0407">Ion channel</keyword>
<dbReference type="GeneID" id="5409977"/>
<keyword evidence="8" id="KW-0915">Sodium</keyword>
<dbReference type="OrthoDB" id="253428at2157"/>
<evidence type="ECO:0000313" key="10">
    <source>
        <dbReference type="Proteomes" id="UP000002408"/>
    </source>
</evidence>
<feature type="transmembrane region" description="Helical" evidence="8">
    <location>
        <begin position="66"/>
        <end position="85"/>
    </location>
</feature>
<keyword evidence="10" id="KW-1185">Reference proteome</keyword>
<protein>
    <recommendedName>
        <fullName evidence="8">Fluoride-specific ion channel FluC</fullName>
    </recommendedName>
</protein>
<keyword evidence="4 8" id="KW-1133">Transmembrane helix</keyword>
<feature type="transmembrane region" description="Helical" evidence="8">
    <location>
        <begin position="97"/>
        <end position="118"/>
    </location>
</feature>
<evidence type="ECO:0000313" key="9">
    <source>
        <dbReference type="EMBL" id="ABS55449.1"/>
    </source>
</evidence>
<evidence type="ECO:0000256" key="1">
    <source>
        <dbReference type="ARBA" id="ARBA00004651"/>
    </source>
</evidence>